<organism evidence="1">
    <name type="scientific">Arundo donax</name>
    <name type="common">Giant reed</name>
    <name type="synonym">Donax arundinaceus</name>
    <dbReference type="NCBI Taxonomy" id="35708"/>
    <lineage>
        <taxon>Eukaryota</taxon>
        <taxon>Viridiplantae</taxon>
        <taxon>Streptophyta</taxon>
        <taxon>Embryophyta</taxon>
        <taxon>Tracheophyta</taxon>
        <taxon>Spermatophyta</taxon>
        <taxon>Magnoliopsida</taxon>
        <taxon>Liliopsida</taxon>
        <taxon>Poales</taxon>
        <taxon>Poaceae</taxon>
        <taxon>PACMAD clade</taxon>
        <taxon>Arundinoideae</taxon>
        <taxon>Arundineae</taxon>
        <taxon>Arundo</taxon>
    </lineage>
</organism>
<reference evidence="1" key="1">
    <citation type="submission" date="2014-09" db="EMBL/GenBank/DDBJ databases">
        <authorList>
            <person name="Magalhaes I.L.F."/>
            <person name="Oliveira U."/>
            <person name="Santos F.R."/>
            <person name="Vidigal T.H.D.A."/>
            <person name="Brescovit A.D."/>
            <person name="Santos A.J."/>
        </authorList>
    </citation>
    <scope>NUCLEOTIDE SEQUENCE</scope>
    <source>
        <tissue evidence="1">Shoot tissue taken approximately 20 cm above the soil surface</tissue>
    </source>
</reference>
<dbReference type="EMBL" id="GBRH01195296">
    <property type="protein sequence ID" value="JAE02600.1"/>
    <property type="molecule type" value="Transcribed_RNA"/>
</dbReference>
<sequence>MSGHWYRGSVLIISCPPGALSVYVQLHHLWPAQAGHGRQGLEQNQ</sequence>
<evidence type="ECO:0000313" key="1">
    <source>
        <dbReference type="EMBL" id="JAE02600.1"/>
    </source>
</evidence>
<reference evidence="1" key="2">
    <citation type="journal article" date="2015" name="Data Brief">
        <title>Shoot transcriptome of the giant reed, Arundo donax.</title>
        <authorList>
            <person name="Barrero R.A."/>
            <person name="Guerrero F.D."/>
            <person name="Moolhuijzen P."/>
            <person name="Goolsby J.A."/>
            <person name="Tidwell J."/>
            <person name="Bellgard S.E."/>
            <person name="Bellgard M.I."/>
        </authorList>
    </citation>
    <scope>NUCLEOTIDE SEQUENCE</scope>
    <source>
        <tissue evidence="1">Shoot tissue taken approximately 20 cm above the soil surface</tissue>
    </source>
</reference>
<name>A0A0A9EPH8_ARUDO</name>
<dbReference type="AlphaFoldDB" id="A0A0A9EPH8"/>
<proteinExistence type="predicted"/>
<accession>A0A0A9EPH8</accession>
<protein>
    <submittedName>
        <fullName evidence="1">DCAF1</fullName>
    </submittedName>
</protein>